<feature type="chain" id="PRO_5019362880" description="Protein CPL1-like domain-containing protein" evidence="1">
    <location>
        <begin position="20"/>
        <end position="309"/>
    </location>
</feature>
<dbReference type="OrthoDB" id="2592797at2759"/>
<dbReference type="Pfam" id="PF21671">
    <property type="entry name" value="CPL1-like"/>
    <property type="match status" value="1"/>
</dbReference>
<reference evidence="3 4" key="1">
    <citation type="submission" date="2018-11" db="EMBL/GenBank/DDBJ databases">
        <title>Genome sequence of Saitozyma podzolica DSM 27192.</title>
        <authorList>
            <person name="Aliyu H."/>
            <person name="Gorte O."/>
            <person name="Ochsenreither K."/>
        </authorList>
    </citation>
    <scope>NUCLEOTIDE SEQUENCE [LARGE SCALE GENOMIC DNA]</scope>
    <source>
        <strain evidence="3 4">DSM 27192</strain>
    </source>
</reference>
<feature type="signal peptide" evidence="1">
    <location>
        <begin position="1"/>
        <end position="19"/>
    </location>
</feature>
<dbReference type="InterPro" id="IPR038955">
    <property type="entry name" value="PriA/CPL1_fungi"/>
</dbReference>
<comment type="caution">
    <text evidence="3">The sequence shown here is derived from an EMBL/GenBank/DDBJ whole genome shotgun (WGS) entry which is preliminary data.</text>
</comment>
<keyword evidence="1" id="KW-0732">Signal</keyword>
<protein>
    <recommendedName>
        <fullName evidence="2">Protein CPL1-like domain-containing protein</fullName>
    </recommendedName>
</protein>
<proteinExistence type="predicted"/>
<keyword evidence="4" id="KW-1185">Reference proteome</keyword>
<accession>A0A427YL19</accession>
<dbReference type="PANTHER" id="PTHR35192:SF2">
    <property type="entry name" value="APPLE DOMAIN-CONTAINING PROTEIN"/>
    <property type="match status" value="1"/>
</dbReference>
<dbReference type="PANTHER" id="PTHR35192">
    <property type="entry name" value="PROTEIN, PUTATIVE-RELATED"/>
    <property type="match status" value="1"/>
</dbReference>
<dbReference type="AlphaFoldDB" id="A0A427YL19"/>
<gene>
    <name evidence="3" type="ORF">EHS25_009100</name>
</gene>
<dbReference type="EMBL" id="RSCD01000007">
    <property type="protein sequence ID" value="RSH91731.1"/>
    <property type="molecule type" value="Genomic_DNA"/>
</dbReference>
<evidence type="ECO:0000256" key="1">
    <source>
        <dbReference type="SAM" id="SignalP"/>
    </source>
</evidence>
<organism evidence="3 4">
    <name type="scientific">Saitozyma podzolica</name>
    <dbReference type="NCBI Taxonomy" id="1890683"/>
    <lineage>
        <taxon>Eukaryota</taxon>
        <taxon>Fungi</taxon>
        <taxon>Dikarya</taxon>
        <taxon>Basidiomycota</taxon>
        <taxon>Agaricomycotina</taxon>
        <taxon>Tremellomycetes</taxon>
        <taxon>Tremellales</taxon>
        <taxon>Trimorphomycetaceae</taxon>
        <taxon>Saitozyma</taxon>
    </lineage>
</organism>
<dbReference type="STRING" id="1890683.A0A427YL19"/>
<name>A0A427YL19_9TREE</name>
<feature type="domain" description="Protein CPL1-like" evidence="2">
    <location>
        <begin position="219"/>
        <end position="277"/>
    </location>
</feature>
<dbReference type="Proteomes" id="UP000279259">
    <property type="component" value="Unassembled WGS sequence"/>
</dbReference>
<dbReference type="InterPro" id="IPR048661">
    <property type="entry name" value="CPL1-like"/>
</dbReference>
<sequence>MKFLSSLVVLALAGSTALANTGVSPATELEARGSELEERTSSACSDIVTVALCALQGKGTDSSCNCVAKTTTTTTTTTTTSNQCSDSSKVSWCSNQGWHGCDSNCNCASTAGGSAPSQPTGSLISTLCSDTWKIQQCAAFGKSINALCNAGSCSWLAQIECELLGGTLDSGCSCPVSSMTWKKRHISPRHLCNNGKTACPVNAGSASVTASSSLINGKFECLDIKSNIDSCGGCVSEGQGQDCSSIEFVEDVTCHNAQCKVISCEMGYIPSANASTCEVDPRASSGKLTTTNRQKLLGTLKGVEKFWGY</sequence>
<evidence type="ECO:0000313" key="3">
    <source>
        <dbReference type="EMBL" id="RSH91731.1"/>
    </source>
</evidence>
<evidence type="ECO:0000313" key="4">
    <source>
        <dbReference type="Proteomes" id="UP000279259"/>
    </source>
</evidence>
<evidence type="ECO:0000259" key="2">
    <source>
        <dbReference type="Pfam" id="PF21671"/>
    </source>
</evidence>